<accession>E9G4W1</accession>
<keyword evidence="2" id="KW-1185">Reference proteome</keyword>
<proteinExistence type="predicted"/>
<dbReference type="HOGENOM" id="CLU_1837083_0_0_1"/>
<protein>
    <submittedName>
        <fullName evidence="1">Uncharacterized protein</fullName>
    </submittedName>
</protein>
<dbReference type="InterPro" id="IPR036865">
    <property type="entry name" value="CRAL-TRIO_dom_sf"/>
</dbReference>
<dbReference type="InParanoid" id="E9G4W1"/>
<gene>
    <name evidence="1" type="ORF">DAPPUDRAFT_314177</name>
</gene>
<dbReference type="KEGG" id="dpx:DAPPUDRAFT_314177"/>
<organism evidence="1 2">
    <name type="scientific">Daphnia pulex</name>
    <name type="common">Water flea</name>
    <dbReference type="NCBI Taxonomy" id="6669"/>
    <lineage>
        <taxon>Eukaryota</taxon>
        <taxon>Metazoa</taxon>
        <taxon>Ecdysozoa</taxon>
        <taxon>Arthropoda</taxon>
        <taxon>Crustacea</taxon>
        <taxon>Branchiopoda</taxon>
        <taxon>Diplostraca</taxon>
        <taxon>Cladocera</taxon>
        <taxon>Anomopoda</taxon>
        <taxon>Daphniidae</taxon>
        <taxon>Daphnia</taxon>
    </lineage>
</organism>
<dbReference type="OrthoDB" id="1434354at2759"/>
<dbReference type="Proteomes" id="UP000000305">
    <property type="component" value="Unassembled WGS sequence"/>
</dbReference>
<dbReference type="Gene3D" id="2.60.120.680">
    <property type="entry name" value="GOLD domain"/>
    <property type="match status" value="1"/>
</dbReference>
<dbReference type="EMBL" id="GL732532">
    <property type="protein sequence ID" value="EFX85368.1"/>
    <property type="molecule type" value="Genomic_DNA"/>
</dbReference>
<name>E9G4W1_DAPPU</name>
<dbReference type="AlphaFoldDB" id="E9G4W1"/>
<evidence type="ECO:0000313" key="2">
    <source>
        <dbReference type="Proteomes" id="UP000000305"/>
    </source>
</evidence>
<evidence type="ECO:0000313" key="1">
    <source>
        <dbReference type="EMBL" id="EFX85368.1"/>
    </source>
</evidence>
<sequence length="140" mass="16070">MRYGDMQVYLCWTCVQQQSQYRHMAPKIVSILTNIMKPFLSGKTTSSPRSKSSKNLLKNGKRLFWNTSILKSYLLATAEINMGGKVPKSYYLRYKTDTTNKKSLSIPKDSKKQLEIKVKETGAMLKYNSLSALKDIPYSR</sequence>
<dbReference type="Gene3D" id="3.40.525.10">
    <property type="entry name" value="CRAL-TRIO lipid binding domain"/>
    <property type="match status" value="1"/>
</dbReference>
<dbReference type="PhylomeDB" id="E9G4W1"/>
<reference evidence="1 2" key="1">
    <citation type="journal article" date="2011" name="Science">
        <title>The ecoresponsive genome of Daphnia pulex.</title>
        <authorList>
            <person name="Colbourne J.K."/>
            <person name="Pfrender M.E."/>
            <person name="Gilbert D."/>
            <person name="Thomas W.K."/>
            <person name="Tucker A."/>
            <person name="Oakley T.H."/>
            <person name="Tokishita S."/>
            <person name="Aerts A."/>
            <person name="Arnold G.J."/>
            <person name="Basu M.K."/>
            <person name="Bauer D.J."/>
            <person name="Caceres C.E."/>
            <person name="Carmel L."/>
            <person name="Casola C."/>
            <person name="Choi J.H."/>
            <person name="Detter J.C."/>
            <person name="Dong Q."/>
            <person name="Dusheyko S."/>
            <person name="Eads B.D."/>
            <person name="Frohlich T."/>
            <person name="Geiler-Samerotte K.A."/>
            <person name="Gerlach D."/>
            <person name="Hatcher P."/>
            <person name="Jogdeo S."/>
            <person name="Krijgsveld J."/>
            <person name="Kriventseva E.V."/>
            <person name="Kultz D."/>
            <person name="Laforsch C."/>
            <person name="Lindquist E."/>
            <person name="Lopez J."/>
            <person name="Manak J.R."/>
            <person name="Muller J."/>
            <person name="Pangilinan J."/>
            <person name="Patwardhan R.P."/>
            <person name="Pitluck S."/>
            <person name="Pritham E.J."/>
            <person name="Rechtsteiner A."/>
            <person name="Rho M."/>
            <person name="Rogozin I.B."/>
            <person name="Sakarya O."/>
            <person name="Salamov A."/>
            <person name="Schaack S."/>
            <person name="Shapiro H."/>
            <person name="Shiga Y."/>
            <person name="Skalitzky C."/>
            <person name="Smith Z."/>
            <person name="Souvorov A."/>
            <person name="Sung W."/>
            <person name="Tang Z."/>
            <person name="Tsuchiya D."/>
            <person name="Tu H."/>
            <person name="Vos H."/>
            <person name="Wang M."/>
            <person name="Wolf Y.I."/>
            <person name="Yamagata H."/>
            <person name="Yamada T."/>
            <person name="Ye Y."/>
            <person name="Shaw J.R."/>
            <person name="Andrews J."/>
            <person name="Crease T.J."/>
            <person name="Tang H."/>
            <person name="Lucas S.M."/>
            <person name="Robertson H.M."/>
            <person name="Bork P."/>
            <person name="Koonin E.V."/>
            <person name="Zdobnov E.M."/>
            <person name="Grigoriev I.V."/>
            <person name="Lynch M."/>
            <person name="Boore J.L."/>
        </authorList>
    </citation>
    <scope>NUCLEOTIDE SEQUENCE [LARGE SCALE GENOMIC DNA]</scope>
</reference>